<keyword evidence="2" id="KW-0677">Repeat</keyword>
<dbReference type="InterPro" id="IPR039790">
    <property type="entry name" value="CHRD1"/>
</dbReference>
<sequence>MPRCSRRGCNSEYTEGSTDKCVHHPGAPVFHEGLKSWSCCSDTNKSVLSFDDFLAIPGCTEVDGHTSEAPKAPESKISSTTTFSVMESSADGETYSTTGAAAPKTLSQADPEPVQPAPAVEEEDDPTVPVAPGTQCKRKGCGVLFVSNEENRGGDGPGTICVYHSAPPIFREGSKGYLCCKRRVLEFDEFLKIQGCRTGRHVFAPRGSTEEMINCRIDHYQTRDKVYVSVFARQADRERSIIKFDTPEQITLDVYLPGPKRFSRVLNLSGPIVPDQCTYRFFNTKVELELQKSDNRGWVLLEKTSRDLGGINYTFGVGGRTGTVGGKELQLDATRSS</sequence>
<keyword evidence="8" id="KW-1185">Reference proteome</keyword>
<dbReference type="Gene3D" id="2.60.40.790">
    <property type="match status" value="1"/>
</dbReference>
<evidence type="ECO:0000256" key="3">
    <source>
        <dbReference type="ARBA" id="ARBA00022833"/>
    </source>
</evidence>
<feature type="region of interest" description="Disordered" evidence="4">
    <location>
        <begin position="87"/>
        <end position="133"/>
    </location>
</feature>
<feature type="domain" description="CHORD" evidence="6">
    <location>
        <begin position="136"/>
        <end position="201"/>
    </location>
</feature>
<dbReference type="GO" id="GO:0046872">
    <property type="term" value="F:metal ion binding"/>
    <property type="evidence" value="ECO:0007669"/>
    <property type="project" value="UniProtKB-KW"/>
</dbReference>
<dbReference type="CDD" id="cd06466">
    <property type="entry name" value="p23_CS_SGT1_like"/>
    <property type="match status" value="1"/>
</dbReference>
<evidence type="ECO:0000259" key="6">
    <source>
        <dbReference type="PROSITE" id="PS51401"/>
    </source>
</evidence>
<gene>
    <name evidence="7" type="ORF">P691DRAFT_720118</name>
</gene>
<keyword evidence="3" id="KW-0862">Zinc</keyword>
<dbReference type="InterPro" id="IPR007052">
    <property type="entry name" value="CS_dom"/>
</dbReference>
<feature type="domain" description="CS" evidence="5">
    <location>
        <begin position="212"/>
        <end position="302"/>
    </location>
</feature>
<dbReference type="EMBL" id="MU151063">
    <property type="protein sequence ID" value="KAF9453268.1"/>
    <property type="molecule type" value="Genomic_DNA"/>
</dbReference>
<keyword evidence="1" id="KW-0479">Metal-binding</keyword>
<dbReference type="PANTHER" id="PTHR46983">
    <property type="entry name" value="CYSTEINE AND HISTIDINE-RICH DOMAIN-CONTAINING PROTEIN 1"/>
    <property type="match status" value="1"/>
</dbReference>
<dbReference type="Pfam" id="PF04968">
    <property type="entry name" value="CHORD"/>
    <property type="match status" value="2"/>
</dbReference>
<comment type="caution">
    <text evidence="7">The sequence shown here is derived from an EMBL/GenBank/DDBJ whole genome shotgun (WGS) entry which is preliminary data.</text>
</comment>
<evidence type="ECO:0000256" key="2">
    <source>
        <dbReference type="ARBA" id="ARBA00022737"/>
    </source>
</evidence>
<reference evidence="7" key="1">
    <citation type="submission" date="2020-11" db="EMBL/GenBank/DDBJ databases">
        <authorList>
            <consortium name="DOE Joint Genome Institute"/>
            <person name="Ahrendt S."/>
            <person name="Riley R."/>
            <person name="Andreopoulos W."/>
            <person name="Labutti K."/>
            <person name="Pangilinan J."/>
            <person name="Ruiz-Duenas F.J."/>
            <person name="Barrasa J.M."/>
            <person name="Sanchez-Garcia M."/>
            <person name="Camarero S."/>
            <person name="Miyauchi S."/>
            <person name="Serrano A."/>
            <person name="Linde D."/>
            <person name="Babiker R."/>
            <person name="Drula E."/>
            <person name="Ayuso-Fernandez I."/>
            <person name="Pacheco R."/>
            <person name="Padilla G."/>
            <person name="Ferreira P."/>
            <person name="Barriuso J."/>
            <person name="Kellner H."/>
            <person name="Castanera R."/>
            <person name="Alfaro M."/>
            <person name="Ramirez L."/>
            <person name="Pisabarro A.G."/>
            <person name="Kuo A."/>
            <person name="Tritt A."/>
            <person name="Lipzen A."/>
            <person name="He G."/>
            <person name="Yan M."/>
            <person name="Ng V."/>
            <person name="Cullen D."/>
            <person name="Martin F."/>
            <person name="Rosso M.-N."/>
            <person name="Henrissat B."/>
            <person name="Hibbett D."/>
            <person name="Martinez A.T."/>
            <person name="Grigoriev I.V."/>
        </authorList>
    </citation>
    <scope>NUCLEOTIDE SEQUENCE</scope>
    <source>
        <strain evidence="7">MF-IS2</strain>
    </source>
</reference>
<dbReference type="OrthoDB" id="1898560at2759"/>
<dbReference type="Proteomes" id="UP000807342">
    <property type="component" value="Unassembled WGS sequence"/>
</dbReference>
<evidence type="ECO:0000259" key="5">
    <source>
        <dbReference type="PROSITE" id="PS51203"/>
    </source>
</evidence>
<name>A0A9P5XLZ1_9AGAR</name>
<dbReference type="PANTHER" id="PTHR46983:SF3">
    <property type="entry name" value="CHPADIPLOID STATE MAINTENANCE PROTEIN CHPA"/>
    <property type="match status" value="1"/>
</dbReference>
<evidence type="ECO:0000256" key="4">
    <source>
        <dbReference type="SAM" id="MobiDB-lite"/>
    </source>
</evidence>
<protein>
    <submittedName>
        <fullName evidence="7">Chord-domain-containing protein</fullName>
    </submittedName>
</protein>
<dbReference type="InterPro" id="IPR007051">
    <property type="entry name" value="CHORD_dom"/>
</dbReference>
<evidence type="ECO:0000313" key="8">
    <source>
        <dbReference type="Proteomes" id="UP000807342"/>
    </source>
</evidence>
<organism evidence="7 8">
    <name type="scientific">Macrolepiota fuliginosa MF-IS2</name>
    <dbReference type="NCBI Taxonomy" id="1400762"/>
    <lineage>
        <taxon>Eukaryota</taxon>
        <taxon>Fungi</taxon>
        <taxon>Dikarya</taxon>
        <taxon>Basidiomycota</taxon>
        <taxon>Agaricomycotina</taxon>
        <taxon>Agaricomycetes</taxon>
        <taxon>Agaricomycetidae</taxon>
        <taxon>Agaricales</taxon>
        <taxon>Agaricineae</taxon>
        <taxon>Agaricaceae</taxon>
        <taxon>Macrolepiota</taxon>
    </lineage>
</organism>
<evidence type="ECO:0000313" key="7">
    <source>
        <dbReference type="EMBL" id="KAF9453268.1"/>
    </source>
</evidence>
<dbReference type="PROSITE" id="PS51203">
    <property type="entry name" value="CS"/>
    <property type="match status" value="1"/>
</dbReference>
<accession>A0A9P5XLZ1</accession>
<dbReference type="Pfam" id="PF04969">
    <property type="entry name" value="CS"/>
    <property type="match status" value="1"/>
</dbReference>
<dbReference type="Gene3D" id="4.10.1130.20">
    <property type="match status" value="2"/>
</dbReference>
<evidence type="ECO:0000256" key="1">
    <source>
        <dbReference type="ARBA" id="ARBA00022723"/>
    </source>
</evidence>
<feature type="domain" description="CHORD" evidence="6">
    <location>
        <begin position="4"/>
        <end position="65"/>
    </location>
</feature>
<proteinExistence type="predicted"/>
<dbReference type="InterPro" id="IPR008978">
    <property type="entry name" value="HSP20-like_chaperone"/>
</dbReference>
<dbReference type="AlphaFoldDB" id="A0A9P5XLZ1"/>
<dbReference type="PROSITE" id="PS51401">
    <property type="entry name" value="CHORD"/>
    <property type="match status" value="2"/>
</dbReference>
<dbReference type="SUPFAM" id="SSF49764">
    <property type="entry name" value="HSP20-like chaperones"/>
    <property type="match status" value="1"/>
</dbReference>